<keyword evidence="1" id="KW-1133">Transmembrane helix</keyword>
<keyword evidence="3" id="KW-1185">Reference proteome</keyword>
<sequence>MSATRRKAVVATLAVAYLLLLVFGGRLLGPSAAVVSMVGVFVVGFAWLWLLVAPWATEGRDRRREP</sequence>
<dbReference type="Proteomes" id="UP000278440">
    <property type="component" value="Unassembled WGS sequence"/>
</dbReference>
<organism evidence="2 3">
    <name type="scientific">Terracoccus luteus</name>
    <dbReference type="NCBI Taxonomy" id="53356"/>
    <lineage>
        <taxon>Bacteria</taxon>
        <taxon>Bacillati</taxon>
        <taxon>Actinomycetota</taxon>
        <taxon>Actinomycetes</taxon>
        <taxon>Micrococcales</taxon>
        <taxon>Intrasporangiaceae</taxon>
        <taxon>Terracoccus</taxon>
    </lineage>
</organism>
<dbReference type="AlphaFoldDB" id="A0A495Y3Y7"/>
<keyword evidence="1" id="KW-0812">Transmembrane</keyword>
<evidence type="ECO:0000313" key="3">
    <source>
        <dbReference type="Proteomes" id="UP000278440"/>
    </source>
</evidence>
<dbReference type="EMBL" id="RBXT01000001">
    <property type="protein sequence ID" value="RKT80106.1"/>
    <property type="molecule type" value="Genomic_DNA"/>
</dbReference>
<reference evidence="2 3" key="1">
    <citation type="submission" date="2018-10" db="EMBL/GenBank/DDBJ databases">
        <title>Sequencing the genomes of 1000 actinobacteria strains.</title>
        <authorList>
            <person name="Klenk H.-P."/>
        </authorList>
    </citation>
    <scope>NUCLEOTIDE SEQUENCE [LARGE SCALE GENOMIC DNA]</scope>
    <source>
        <strain evidence="2 3">DSM 44267</strain>
    </source>
</reference>
<dbReference type="RefSeq" id="WP_121034882.1">
    <property type="nucleotide sequence ID" value="NZ_RBXT01000001.1"/>
</dbReference>
<evidence type="ECO:0000256" key="1">
    <source>
        <dbReference type="SAM" id="Phobius"/>
    </source>
</evidence>
<comment type="caution">
    <text evidence="2">The sequence shown here is derived from an EMBL/GenBank/DDBJ whole genome shotgun (WGS) entry which is preliminary data.</text>
</comment>
<evidence type="ECO:0000313" key="2">
    <source>
        <dbReference type="EMBL" id="RKT80106.1"/>
    </source>
</evidence>
<name>A0A495Y3Y7_9MICO</name>
<gene>
    <name evidence="2" type="ORF">DFJ68_3585</name>
</gene>
<protein>
    <submittedName>
        <fullName evidence="2">Uncharacterized protein</fullName>
    </submittedName>
</protein>
<keyword evidence="1" id="KW-0472">Membrane</keyword>
<proteinExistence type="predicted"/>
<accession>A0A495Y3Y7</accession>
<feature type="transmembrane region" description="Helical" evidence="1">
    <location>
        <begin position="34"/>
        <end position="56"/>
    </location>
</feature>